<name>A0A7S8IFV4_9CHLR</name>
<dbReference type="Proteomes" id="UP000594468">
    <property type="component" value="Chromosome"/>
</dbReference>
<keyword evidence="10" id="KW-1185">Reference proteome</keyword>
<evidence type="ECO:0000256" key="4">
    <source>
        <dbReference type="ARBA" id="ARBA00023125"/>
    </source>
</evidence>
<evidence type="ECO:0000313" key="9">
    <source>
        <dbReference type="EMBL" id="QPC83879.1"/>
    </source>
</evidence>
<dbReference type="EMBL" id="CP062983">
    <property type="protein sequence ID" value="QPC83879.1"/>
    <property type="molecule type" value="Genomic_DNA"/>
</dbReference>
<proteinExistence type="inferred from homology"/>
<organism evidence="9 10">
    <name type="scientific">Phototrophicus methaneseepsis</name>
    <dbReference type="NCBI Taxonomy" id="2710758"/>
    <lineage>
        <taxon>Bacteria</taxon>
        <taxon>Bacillati</taxon>
        <taxon>Chloroflexota</taxon>
        <taxon>Candidatus Thermofontia</taxon>
        <taxon>Phototrophicales</taxon>
        <taxon>Phototrophicaceae</taxon>
        <taxon>Phototrophicus</taxon>
    </lineage>
</organism>
<dbReference type="Gene3D" id="1.10.1740.10">
    <property type="match status" value="1"/>
</dbReference>
<dbReference type="Gene3D" id="1.10.10.10">
    <property type="entry name" value="Winged helix-like DNA-binding domain superfamily/Winged helix DNA-binding domain"/>
    <property type="match status" value="1"/>
</dbReference>
<evidence type="ECO:0000256" key="2">
    <source>
        <dbReference type="ARBA" id="ARBA00023015"/>
    </source>
</evidence>
<evidence type="ECO:0000313" key="10">
    <source>
        <dbReference type="Proteomes" id="UP000594468"/>
    </source>
</evidence>
<evidence type="ECO:0000256" key="1">
    <source>
        <dbReference type="ARBA" id="ARBA00010641"/>
    </source>
</evidence>
<feature type="domain" description="RNA polymerase sigma factor 70 region 4 type 2" evidence="8">
    <location>
        <begin position="128"/>
        <end position="180"/>
    </location>
</feature>
<dbReference type="SUPFAM" id="SSF88946">
    <property type="entry name" value="Sigma2 domain of RNA polymerase sigma factors"/>
    <property type="match status" value="1"/>
</dbReference>
<keyword evidence="5" id="KW-0804">Transcription</keyword>
<dbReference type="CDD" id="cd06171">
    <property type="entry name" value="Sigma70_r4"/>
    <property type="match status" value="1"/>
</dbReference>
<comment type="similarity">
    <text evidence="1">Belongs to the sigma-70 factor family. ECF subfamily.</text>
</comment>
<dbReference type="InterPro" id="IPR036388">
    <property type="entry name" value="WH-like_DNA-bd_sf"/>
</dbReference>
<dbReference type="InterPro" id="IPR013325">
    <property type="entry name" value="RNA_pol_sigma_r2"/>
</dbReference>
<gene>
    <name evidence="9" type="ORF">G4Y79_05735</name>
</gene>
<keyword evidence="3" id="KW-0731">Sigma factor</keyword>
<evidence type="ECO:0000256" key="3">
    <source>
        <dbReference type="ARBA" id="ARBA00023082"/>
    </source>
</evidence>
<dbReference type="GO" id="GO:0003677">
    <property type="term" value="F:DNA binding"/>
    <property type="evidence" value="ECO:0007669"/>
    <property type="project" value="UniProtKB-KW"/>
</dbReference>
<evidence type="ECO:0000259" key="8">
    <source>
        <dbReference type="Pfam" id="PF08281"/>
    </source>
</evidence>
<sequence length="230" mass="27104">MTDDLEQDLLREAQGGDMTAYEDLQLLLEPEIRRYVRRMVNNPYVEDDIMQDVFIRFYMNMHNIDPVSSLRPYIFRIARNRCYDEFRRYGRTDEMSLDDEPIQMRVSFTEAHRVPKPDDITHWMLLQLEVREAIDNLPETQREALILYSEEQMSYAEIAEIMDCSIGTVKSRLYYAKKNLRGLLRPETVDVLDEEFGNSPSRSNNSSNNNTGSEPQHEEEQKNGKPQLQP</sequence>
<dbReference type="AlphaFoldDB" id="A0A7S8IFV4"/>
<evidence type="ECO:0000256" key="5">
    <source>
        <dbReference type="ARBA" id="ARBA00023163"/>
    </source>
</evidence>
<dbReference type="SUPFAM" id="SSF88659">
    <property type="entry name" value="Sigma3 and sigma4 domains of RNA polymerase sigma factors"/>
    <property type="match status" value="1"/>
</dbReference>
<dbReference type="RefSeq" id="WP_195171943.1">
    <property type="nucleotide sequence ID" value="NZ_CP062983.1"/>
</dbReference>
<dbReference type="Pfam" id="PF04542">
    <property type="entry name" value="Sigma70_r2"/>
    <property type="match status" value="1"/>
</dbReference>
<feature type="domain" description="RNA polymerase sigma-70 region 2" evidence="7">
    <location>
        <begin position="29"/>
        <end position="91"/>
    </location>
</feature>
<dbReference type="InterPro" id="IPR014284">
    <property type="entry name" value="RNA_pol_sigma-70_dom"/>
</dbReference>
<dbReference type="PANTHER" id="PTHR43133">
    <property type="entry name" value="RNA POLYMERASE ECF-TYPE SIGMA FACTO"/>
    <property type="match status" value="1"/>
</dbReference>
<dbReference type="GO" id="GO:0016987">
    <property type="term" value="F:sigma factor activity"/>
    <property type="evidence" value="ECO:0007669"/>
    <property type="project" value="UniProtKB-KW"/>
</dbReference>
<accession>A0A7S8IFV4</accession>
<evidence type="ECO:0000256" key="6">
    <source>
        <dbReference type="SAM" id="MobiDB-lite"/>
    </source>
</evidence>
<keyword evidence="4" id="KW-0238">DNA-binding</keyword>
<dbReference type="NCBIfam" id="TIGR02937">
    <property type="entry name" value="sigma70-ECF"/>
    <property type="match status" value="1"/>
</dbReference>
<dbReference type="InterPro" id="IPR013249">
    <property type="entry name" value="RNA_pol_sigma70_r4_t2"/>
</dbReference>
<feature type="region of interest" description="Disordered" evidence="6">
    <location>
        <begin position="194"/>
        <end position="230"/>
    </location>
</feature>
<dbReference type="PANTHER" id="PTHR43133:SF8">
    <property type="entry name" value="RNA POLYMERASE SIGMA FACTOR HI_1459-RELATED"/>
    <property type="match status" value="1"/>
</dbReference>
<keyword evidence="2" id="KW-0805">Transcription regulation</keyword>
<dbReference type="Pfam" id="PF08281">
    <property type="entry name" value="Sigma70_r4_2"/>
    <property type="match status" value="1"/>
</dbReference>
<protein>
    <submittedName>
        <fullName evidence="9">RNA polymerase sigma factor</fullName>
    </submittedName>
</protein>
<dbReference type="InterPro" id="IPR039425">
    <property type="entry name" value="RNA_pol_sigma-70-like"/>
</dbReference>
<dbReference type="KEGG" id="pmet:G4Y79_05735"/>
<dbReference type="InterPro" id="IPR007627">
    <property type="entry name" value="RNA_pol_sigma70_r2"/>
</dbReference>
<feature type="compositionally biased region" description="Low complexity" evidence="6">
    <location>
        <begin position="198"/>
        <end position="213"/>
    </location>
</feature>
<reference evidence="9 10" key="1">
    <citation type="submission" date="2020-02" db="EMBL/GenBank/DDBJ databases">
        <authorList>
            <person name="Zheng R.K."/>
            <person name="Sun C.M."/>
        </authorList>
    </citation>
    <scope>NUCLEOTIDE SEQUENCE [LARGE SCALE GENOMIC DNA]</scope>
    <source>
        <strain evidence="10">rifampicinis</strain>
    </source>
</reference>
<dbReference type="GO" id="GO:0006352">
    <property type="term" value="P:DNA-templated transcription initiation"/>
    <property type="evidence" value="ECO:0007669"/>
    <property type="project" value="InterPro"/>
</dbReference>
<evidence type="ECO:0000259" key="7">
    <source>
        <dbReference type="Pfam" id="PF04542"/>
    </source>
</evidence>
<dbReference type="InterPro" id="IPR013324">
    <property type="entry name" value="RNA_pol_sigma_r3/r4-like"/>
</dbReference>